<keyword evidence="5 12" id="KW-0812">Transmembrane</keyword>
<dbReference type="Pfam" id="PF07885">
    <property type="entry name" value="Ion_trans_2"/>
    <property type="match status" value="2"/>
</dbReference>
<feature type="transmembrane region" description="Helical" evidence="14">
    <location>
        <begin position="6"/>
        <end position="27"/>
    </location>
</feature>
<evidence type="ECO:0000256" key="3">
    <source>
        <dbReference type="ARBA" id="ARBA00022448"/>
    </source>
</evidence>
<keyword evidence="9 12" id="KW-0406">Ion transport</keyword>
<keyword evidence="16" id="KW-1185">Reference proteome</keyword>
<dbReference type="PANTHER" id="PTHR11003:SF330">
    <property type="entry name" value="POTASSIUM CHANNEL DOMAIN-CONTAINING PROTEIN"/>
    <property type="match status" value="1"/>
</dbReference>
<feature type="compositionally biased region" description="Basic and acidic residues" evidence="13">
    <location>
        <begin position="268"/>
        <end position="286"/>
    </location>
</feature>
<organism evidence="16 17">
    <name type="scientific">Crassostrea virginica</name>
    <name type="common">Eastern oyster</name>
    <dbReference type="NCBI Taxonomy" id="6565"/>
    <lineage>
        <taxon>Eukaryota</taxon>
        <taxon>Metazoa</taxon>
        <taxon>Spiralia</taxon>
        <taxon>Lophotrochozoa</taxon>
        <taxon>Mollusca</taxon>
        <taxon>Bivalvia</taxon>
        <taxon>Autobranchia</taxon>
        <taxon>Pteriomorphia</taxon>
        <taxon>Ostreida</taxon>
        <taxon>Ostreoidea</taxon>
        <taxon>Ostreidae</taxon>
        <taxon>Crassostrea</taxon>
    </lineage>
</organism>
<dbReference type="GeneID" id="111128640"/>
<dbReference type="Gene3D" id="1.10.287.70">
    <property type="match status" value="1"/>
</dbReference>
<feature type="domain" description="Potassium channel" evidence="15">
    <location>
        <begin position="74"/>
        <end position="140"/>
    </location>
</feature>
<keyword evidence="7" id="KW-0630">Potassium</keyword>
<name>A0A8B8DQI6_CRAVI</name>
<dbReference type="PRINTS" id="PR01095">
    <property type="entry name" value="TASKCHANNEL"/>
</dbReference>
<keyword evidence="11 12" id="KW-0407">Ion channel</keyword>
<evidence type="ECO:0000256" key="12">
    <source>
        <dbReference type="RuleBase" id="RU003857"/>
    </source>
</evidence>
<evidence type="ECO:0000256" key="1">
    <source>
        <dbReference type="ARBA" id="ARBA00004141"/>
    </source>
</evidence>
<proteinExistence type="inferred from homology"/>
<evidence type="ECO:0000256" key="7">
    <source>
        <dbReference type="ARBA" id="ARBA00022958"/>
    </source>
</evidence>
<evidence type="ECO:0000256" key="11">
    <source>
        <dbReference type="ARBA" id="ARBA00023303"/>
    </source>
</evidence>
<evidence type="ECO:0000256" key="8">
    <source>
        <dbReference type="ARBA" id="ARBA00022989"/>
    </source>
</evidence>
<evidence type="ECO:0000256" key="9">
    <source>
        <dbReference type="ARBA" id="ARBA00023065"/>
    </source>
</evidence>
<dbReference type="InterPro" id="IPR013099">
    <property type="entry name" value="K_chnl_dom"/>
</dbReference>
<evidence type="ECO:0000313" key="17">
    <source>
        <dbReference type="RefSeq" id="XP_022330085.1"/>
    </source>
</evidence>
<gene>
    <name evidence="17" type="primary">LOC111128640</name>
</gene>
<feature type="transmembrane region" description="Helical" evidence="14">
    <location>
        <begin position="222"/>
        <end position="243"/>
    </location>
</feature>
<evidence type="ECO:0000256" key="4">
    <source>
        <dbReference type="ARBA" id="ARBA00022538"/>
    </source>
</evidence>
<keyword evidence="4" id="KW-0633">Potassium transport</keyword>
<dbReference type="AlphaFoldDB" id="A0A8B8DQI6"/>
<evidence type="ECO:0000256" key="2">
    <source>
        <dbReference type="ARBA" id="ARBA00006666"/>
    </source>
</evidence>
<dbReference type="Proteomes" id="UP000694844">
    <property type="component" value="Chromosome 4"/>
</dbReference>
<keyword evidence="3 12" id="KW-0813">Transport</keyword>
<evidence type="ECO:0000256" key="14">
    <source>
        <dbReference type="SAM" id="Phobius"/>
    </source>
</evidence>
<evidence type="ECO:0000256" key="6">
    <source>
        <dbReference type="ARBA" id="ARBA00022826"/>
    </source>
</evidence>
<feature type="transmembrane region" description="Helical" evidence="14">
    <location>
        <begin position="166"/>
        <end position="187"/>
    </location>
</feature>
<keyword evidence="10 14" id="KW-0472">Membrane</keyword>
<dbReference type="GO" id="GO:0030322">
    <property type="term" value="P:stabilization of membrane potential"/>
    <property type="evidence" value="ECO:0007669"/>
    <property type="project" value="TreeGrafter"/>
</dbReference>
<comment type="similarity">
    <text evidence="2 12">Belongs to the two pore domain potassium channel (TC 1.A.1.8) family.</text>
</comment>
<comment type="subcellular location">
    <subcellularLocation>
        <location evidence="1">Membrane</location>
        <topology evidence="1">Multi-pass membrane protein</topology>
    </subcellularLocation>
</comment>
<evidence type="ECO:0000259" key="15">
    <source>
        <dbReference type="Pfam" id="PF07885"/>
    </source>
</evidence>
<feature type="transmembrane region" description="Helical" evidence="14">
    <location>
        <begin position="196"/>
        <end position="216"/>
    </location>
</feature>
<accession>A0A8B8DQI6</accession>
<keyword evidence="8 14" id="KW-1133">Transmembrane helix</keyword>
<feature type="transmembrane region" description="Helical" evidence="14">
    <location>
        <begin position="116"/>
        <end position="136"/>
    </location>
</feature>
<dbReference type="GO" id="GO:0005886">
    <property type="term" value="C:plasma membrane"/>
    <property type="evidence" value="ECO:0007669"/>
    <property type="project" value="TreeGrafter"/>
</dbReference>
<feature type="region of interest" description="Disordered" evidence="13">
    <location>
        <begin position="256"/>
        <end position="286"/>
    </location>
</feature>
<reference evidence="17" key="1">
    <citation type="submission" date="2025-08" db="UniProtKB">
        <authorList>
            <consortium name="RefSeq"/>
        </authorList>
    </citation>
    <scope>IDENTIFICATION</scope>
    <source>
        <tissue evidence="17">Whole sample</tissue>
    </source>
</reference>
<protein>
    <submittedName>
        <fullName evidence="17">Potassium channel subfamily K member 2-like</fullName>
    </submittedName>
</protein>
<dbReference type="GO" id="GO:0022841">
    <property type="term" value="F:potassium ion leak channel activity"/>
    <property type="evidence" value="ECO:0007669"/>
    <property type="project" value="TreeGrafter"/>
</dbReference>
<dbReference type="GO" id="GO:0015271">
    <property type="term" value="F:outward rectifier potassium channel activity"/>
    <property type="evidence" value="ECO:0007669"/>
    <property type="project" value="TreeGrafter"/>
</dbReference>
<dbReference type="InterPro" id="IPR003280">
    <property type="entry name" value="2pore_dom_K_chnl"/>
</dbReference>
<dbReference type="RefSeq" id="XP_022330085.1">
    <property type="nucleotide sequence ID" value="XM_022474377.1"/>
</dbReference>
<dbReference type="PANTHER" id="PTHR11003">
    <property type="entry name" value="POTASSIUM CHANNEL, SUBFAMILY K"/>
    <property type="match status" value="1"/>
</dbReference>
<dbReference type="OrthoDB" id="297496at2759"/>
<keyword evidence="6" id="KW-0631">Potassium channel</keyword>
<feature type="domain" description="Potassium channel" evidence="15">
    <location>
        <begin position="173"/>
        <end position="250"/>
    </location>
</feature>
<dbReference type="InterPro" id="IPR003092">
    <property type="entry name" value="2pore_dom_K_chnl_TASK"/>
</dbReference>
<sequence>METKTLLILLAVVVVYVLIGGAIMYGIEHSNELATQTSASSTYVNFTGAVGSCVTADQVRQFVTAIIQAYDAGVLVTDTQTSASQWDYASSTFFAMTAVTTIGYGNQSPATSGGKAFITIFGLLGIPMMALLLTGLGEKLDGLLKPIKDKVFIKDKERLDQLLKTLILILLILVVMCFIPAGIFAAIEGWSYGDAVYYTLITLTTIGFGDFVIGTSDSDYRALYKLFSCLWILIGLASVALLLSNIQDLYKRTGPEAKAENQDNSEVSAEKDKVENAKESKDPVKA</sequence>
<evidence type="ECO:0000313" key="16">
    <source>
        <dbReference type="Proteomes" id="UP000694844"/>
    </source>
</evidence>
<dbReference type="SUPFAM" id="SSF81324">
    <property type="entry name" value="Voltage-gated potassium channels"/>
    <property type="match status" value="2"/>
</dbReference>
<evidence type="ECO:0000256" key="13">
    <source>
        <dbReference type="SAM" id="MobiDB-lite"/>
    </source>
</evidence>
<dbReference type="PRINTS" id="PR01333">
    <property type="entry name" value="2POREKCHANEL"/>
</dbReference>
<evidence type="ECO:0000256" key="5">
    <source>
        <dbReference type="ARBA" id="ARBA00022692"/>
    </source>
</evidence>
<dbReference type="KEGG" id="cvn:111128640"/>
<evidence type="ECO:0000256" key="10">
    <source>
        <dbReference type="ARBA" id="ARBA00023136"/>
    </source>
</evidence>